<keyword evidence="2" id="KW-0472">Membrane</keyword>
<evidence type="ECO:0000256" key="3">
    <source>
        <dbReference type="SAM" id="SignalP"/>
    </source>
</evidence>
<evidence type="ECO:0000256" key="1">
    <source>
        <dbReference type="SAM" id="MobiDB-lite"/>
    </source>
</evidence>
<keyword evidence="3" id="KW-0732">Signal</keyword>
<gene>
    <name evidence="4" type="ORF">O9K51_02702</name>
</gene>
<feature type="chain" id="PRO_5044253336" evidence="3">
    <location>
        <begin position="27"/>
        <end position="326"/>
    </location>
</feature>
<keyword evidence="5" id="KW-1185">Reference proteome</keyword>
<keyword evidence="2" id="KW-1133">Transmembrane helix</keyword>
<evidence type="ECO:0000313" key="5">
    <source>
        <dbReference type="Proteomes" id="UP001163105"/>
    </source>
</evidence>
<reference evidence="4" key="1">
    <citation type="submission" date="2023-01" db="EMBL/GenBank/DDBJ databases">
        <title>The growth and conidiation of Purpureocillium lavendulum are regulated by nitrogen source and histone H3K14 acetylation.</title>
        <authorList>
            <person name="Tang P."/>
            <person name="Han J."/>
            <person name="Zhang C."/>
            <person name="Tang P."/>
            <person name="Qi F."/>
            <person name="Zhang K."/>
            <person name="Liang L."/>
        </authorList>
    </citation>
    <scope>NUCLEOTIDE SEQUENCE</scope>
    <source>
        <strain evidence="4">YMF1.00683</strain>
    </source>
</reference>
<feature type="transmembrane region" description="Helical" evidence="2">
    <location>
        <begin position="250"/>
        <end position="271"/>
    </location>
</feature>
<dbReference type="Proteomes" id="UP001163105">
    <property type="component" value="Unassembled WGS sequence"/>
</dbReference>
<protein>
    <submittedName>
        <fullName evidence="4">Fatty acid synthase subunit alpha</fullName>
    </submittedName>
</protein>
<comment type="caution">
    <text evidence="4">The sequence shown here is derived from an EMBL/GenBank/DDBJ whole genome shotgun (WGS) entry which is preliminary data.</text>
</comment>
<name>A0AB34FZ47_9HYPO</name>
<dbReference type="EMBL" id="JAQHRD010000002">
    <property type="protein sequence ID" value="KAJ6444308.1"/>
    <property type="molecule type" value="Genomic_DNA"/>
</dbReference>
<sequence length="326" mass="34455">MASAGVCASLLSLLLLLLIGIPPASTLTEFFIPGPPPYPHWTAGALQEIRYRTTLTEYTIAIWQQFEGAAKLGPILYRTSLRPRLSFSRRTRGAERGECLTYMFRLLLTGAETTNGPDQHFYWLVQTYDLDLTISDKFFLWLFEGNSSVQGKASSDRQQQSSGFFYISAALSSASPSPSPSPSASSSSATWSSSFSSSSPLSPSSSPSGSSSSLAVPATTGGGSKATGVDGPQSDSTIAGARDISAGAKAGIGIGAGVAGLGLLSAFLLFIRYRSKKNRELQALRLNNYRDLNPSTSKTAVPPAIVAGQPPFELPGMQARPVVELG</sequence>
<evidence type="ECO:0000256" key="2">
    <source>
        <dbReference type="SAM" id="Phobius"/>
    </source>
</evidence>
<proteinExistence type="predicted"/>
<organism evidence="4 5">
    <name type="scientific">Purpureocillium lavendulum</name>
    <dbReference type="NCBI Taxonomy" id="1247861"/>
    <lineage>
        <taxon>Eukaryota</taxon>
        <taxon>Fungi</taxon>
        <taxon>Dikarya</taxon>
        <taxon>Ascomycota</taxon>
        <taxon>Pezizomycotina</taxon>
        <taxon>Sordariomycetes</taxon>
        <taxon>Hypocreomycetidae</taxon>
        <taxon>Hypocreales</taxon>
        <taxon>Ophiocordycipitaceae</taxon>
        <taxon>Purpureocillium</taxon>
    </lineage>
</organism>
<feature type="signal peptide" evidence="3">
    <location>
        <begin position="1"/>
        <end position="26"/>
    </location>
</feature>
<accession>A0AB34FZ47</accession>
<evidence type="ECO:0000313" key="4">
    <source>
        <dbReference type="EMBL" id="KAJ6444308.1"/>
    </source>
</evidence>
<feature type="compositionally biased region" description="Low complexity" evidence="1">
    <location>
        <begin position="200"/>
        <end position="218"/>
    </location>
</feature>
<keyword evidence="2" id="KW-0812">Transmembrane</keyword>
<dbReference type="AlphaFoldDB" id="A0AB34FZ47"/>
<feature type="region of interest" description="Disordered" evidence="1">
    <location>
        <begin position="200"/>
        <end position="236"/>
    </location>
</feature>